<feature type="compositionally biased region" description="Low complexity" evidence="1">
    <location>
        <begin position="89"/>
        <end position="104"/>
    </location>
</feature>
<proteinExistence type="predicted"/>
<feature type="region of interest" description="Disordered" evidence="1">
    <location>
        <begin position="66"/>
        <end position="104"/>
    </location>
</feature>
<dbReference type="Gene3D" id="1.10.287.110">
    <property type="entry name" value="DnaJ domain"/>
    <property type="match status" value="1"/>
</dbReference>
<accession>A0A9P4HTT5</accession>
<evidence type="ECO:0000256" key="1">
    <source>
        <dbReference type="SAM" id="MobiDB-lite"/>
    </source>
</evidence>
<dbReference type="EMBL" id="ML978727">
    <property type="protein sequence ID" value="KAF2085879.1"/>
    <property type="molecule type" value="Genomic_DNA"/>
</dbReference>
<reference evidence="3" key="1">
    <citation type="journal article" date="2020" name="Stud. Mycol.">
        <title>101 Dothideomycetes genomes: a test case for predicting lifestyles and emergence of pathogens.</title>
        <authorList>
            <person name="Haridas S."/>
            <person name="Albert R."/>
            <person name="Binder M."/>
            <person name="Bloem J."/>
            <person name="Labutti K."/>
            <person name="Salamov A."/>
            <person name="Andreopoulos B."/>
            <person name="Baker S."/>
            <person name="Barry K."/>
            <person name="Bills G."/>
            <person name="Bluhm B."/>
            <person name="Cannon C."/>
            <person name="Castanera R."/>
            <person name="Culley D."/>
            <person name="Daum C."/>
            <person name="Ezra D."/>
            <person name="Gonzalez J."/>
            <person name="Henrissat B."/>
            <person name="Kuo A."/>
            <person name="Liang C."/>
            <person name="Lipzen A."/>
            <person name="Lutzoni F."/>
            <person name="Magnuson J."/>
            <person name="Mondo S."/>
            <person name="Nolan M."/>
            <person name="Ohm R."/>
            <person name="Pangilinan J."/>
            <person name="Park H.-J."/>
            <person name="Ramirez L."/>
            <person name="Alfaro M."/>
            <person name="Sun H."/>
            <person name="Tritt A."/>
            <person name="Yoshinaga Y."/>
            <person name="Zwiers L.-H."/>
            <person name="Turgeon B."/>
            <person name="Goodwin S."/>
            <person name="Spatafora J."/>
            <person name="Crous P."/>
            <person name="Grigoriev I."/>
        </authorList>
    </citation>
    <scope>NUCLEOTIDE SEQUENCE</scope>
    <source>
        <strain evidence="3">CBS 121410</strain>
    </source>
</reference>
<dbReference type="Proteomes" id="UP000799776">
    <property type="component" value="Unassembled WGS sequence"/>
</dbReference>
<keyword evidence="4" id="KW-1185">Reference proteome</keyword>
<organism evidence="3 4">
    <name type="scientific">Saccharata proteae CBS 121410</name>
    <dbReference type="NCBI Taxonomy" id="1314787"/>
    <lineage>
        <taxon>Eukaryota</taxon>
        <taxon>Fungi</taxon>
        <taxon>Dikarya</taxon>
        <taxon>Ascomycota</taxon>
        <taxon>Pezizomycotina</taxon>
        <taxon>Dothideomycetes</taxon>
        <taxon>Dothideomycetes incertae sedis</taxon>
        <taxon>Botryosphaeriales</taxon>
        <taxon>Saccharataceae</taxon>
        <taxon>Saccharata</taxon>
    </lineage>
</organism>
<dbReference type="PROSITE" id="PS50076">
    <property type="entry name" value="DNAJ_2"/>
    <property type="match status" value="1"/>
</dbReference>
<dbReference type="InterPro" id="IPR001623">
    <property type="entry name" value="DnaJ_domain"/>
</dbReference>
<feature type="non-terminal residue" evidence="3">
    <location>
        <position position="104"/>
    </location>
</feature>
<dbReference type="PANTHER" id="PTHR44873">
    <property type="entry name" value="DNAJ HOMOLOG SUBFAMILY C MEMBER 30, MITOCHONDRIAL"/>
    <property type="match status" value="1"/>
</dbReference>
<dbReference type="CDD" id="cd06257">
    <property type="entry name" value="DnaJ"/>
    <property type="match status" value="1"/>
</dbReference>
<dbReference type="PANTHER" id="PTHR44873:SF1">
    <property type="entry name" value="DNAJ HOMOLOG SUBFAMILY C MEMBER 30, MITOCHONDRIAL"/>
    <property type="match status" value="1"/>
</dbReference>
<dbReference type="AlphaFoldDB" id="A0A9P4HTT5"/>
<dbReference type="PRINTS" id="PR00625">
    <property type="entry name" value="JDOMAIN"/>
</dbReference>
<feature type="domain" description="J" evidence="2">
    <location>
        <begin position="13"/>
        <end position="78"/>
    </location>
</feature>
<dbReference type="SUPFAM" id="SSF46565">
    <property type="entry name" value="Chaperone J-domain"/>
    <property type="match status" value="1"/>
</dbReference>
<gene>
    <name evidence="3" type="ORF">K490DRAFT_754</name>
</gene>
<dbReference type="OrthoDB" id="10250354at2759"/>
<comment type="caution">
    <text evidence="3">The sequence shown here is derived from an EMBL/GenBank/DDBJ whole genome shotgun (WGS) entry which is preliminary data.</text>
</comment>
<protein>
    <submittedName>
        <fullName evidence="3">DnaJ-domain-containing protein</fullName>
    </submittedName>
</protein>
<dbReference type="Pfam" id="PF00226">
    <property type="entry name" value="DnaJ"/>
    <property type="match status" value="1"/>
</dbReference>
<dbReference type="InterPro" id="IPR036869">
    <property type="entry name" value="J_dom_sf"/>
</dbReference>
<feature type="non-terminal residue" evidence="3">
    <location>
        <position position="1"/>
    </location>
</feature>
<evidence type="ECO:0000259" key="2">
    <source>
        <dbReference type="PROSITE" id="PS50076"/>
    </source>
</evidence>
<evidence type="ECO:0000313" key="3">
    <source>
        <dbReference type="EMBL" id="KAF2085879.1"/>
    </source>
</evidence>
<feature type="compositionally biased region" description="Basic and acidic residues" evidence="1">
    <location>
        <begin position="68"/>
        <end position="80"/>
    </location>
</feature>
<evidence type="ECO:0000313" key="4">
    <source>
        <dbReference type="Proteomes" id="UP000799776"/>
    </source>
</evidence>
<dbReference type="InterPro" id="IPR053025">
    <property type="entry name" value="Mito_ATP_Synthase-Asso"/>
</dbReference>
<dbReference type="SMART" id="SM00271">
    <property type="entry name" value="DnaJ"/>
    <property type="match status" value="1"/>
</dbReference>
<sequence>FHTSTRSNAAAATHYETLQLPTSATPADIKRQFYALSKLHHPDRNKSDPSASQRFVLISEAYHVLGSPDRRARYDREHIHTAARHHPHPSGSHSSHAGSRPASG</sequence>
<name>A0A9P4HTT5_9PEZI</name>